<evidence type="ECO:0000256" key="6">
    <source>
        <dbReference type="ARBA" id="ARBA00023136"/>
    </source>
</evidence>
<dbReference type="InterPro" id="IPR010920">
    <property type="entry name" value="LSM_dom_sf"/>
</dbReference>
<dbReference type="Proteomes" id="UP000188324">
    <property type="component" value="Chromosome"/>
</dbReference>
<dbReference type="GO" id="GO:0008381">
    <property type="term" value="F:mechanosensitive monoatomic ion channel activity"/>
    <property type="evidence" value="ECO:0007669"/>
    <property type="project" value="InterPro"/>
</dbReference>
<evidence type="ECO:0000313" key="7">
    <source>
        <dbReference type="EMBL" id="AQP45382.1"/>
    </source>
</evidence>
<keyword evidence="4" id="KW-0812">Transmembrane</keyword>
<evidence type="ECO:0000256" key="4">
    <source>
        <dbReference type="ARBA" id="ARBA00022692"/>
    </source>
</evidence>
<reference evidence="7 8" key="1">
    <citation type="journal article" date="2016" name="Int. J. Syst. Evol. Microbiol.">
        <title>Tessaracoccus flavus sp. nov., isolated from the drainage system of a lindane-producing factory.</title>
        <authorList>
            <person name="Kumari R."/>
            <person name="Singh P."/>
            <person name="Schumann P."/>
            <person name="Lal R."/>
        </authorList>
    </citation>
    <scope>NUCLEOTIDE SEQUENCE [LARGE SCALE GENOMIC DNA]</scope>
    <source>
        <strain evidence="7 8">RP1T</strain>
    </source>
</reference>
<comment type="similarity">
    <text evidence="2">Belongs to the MscS (TC 1.A.23) family.</text>
</comment>
<dbReference type="PANTHER" id="PTHR30221">
    <property type="entry name" value="SMALL-CONDUCTANCE MECHANOSENSITIVE CHANNEL"/>
    <property type="match status" value="1"/>
</dbReference>
<comment type="subcellular location">
    <subcellularLocation>
        <location evidence="1">Cell membrane</location>
        <topology evidence="1">Multi-pass membrane protein</topology>
    </subcellularLocation>
</comment>
<dbReference type="Gene3D" id="1.10.287.1260">
    <property type="match status" value="1"/>
</dbReference>
<dbReference type="GO" id="GO:0005886">
    <property type="term" value="C:plasma membrane"/>
    <property type="evidence" value="ECO:0007669"/>
    <property type="project" value="UniProtKB-SubCell"/>
</dbReference>
<dbReference type="InterPro" id="IPR049278">
    <property type="entry name" value="MS_channel_C"/>
</dbReference>
<keyword evidence="8" id="KW-1185">Reference proteome</keyword>
<protein>
    <submittedName>
        <fullName evidence="7">Small-conductance mechanosensitive ion channel</fullName>
    </submittedName>
</protein>
<dbReference type="KEGG" id="tfl:RPIT_11710"/>
<dbReference type="OrthoDB" id="9792218at2"/>
<evidence type="ECO:0000256" key="1">
    <source>
        <dbReference type="ARBA" id="ARBA00004651"/>
    </source>
</evidence>
<dbReference type="PANTHER" id="PTHR30221:SF1">
    <property type="entry name" value="SMALL-CONDUCTANCE MECHANOSENSITIVE CHANNEL"/>
    <property type="match status" value="1"/>
</dbReference>
<dbReference type="Gene3D" id="3.30.70.100">
    <property type="match status" value="1"/>
</dbReference>
<keyword evidence="3" id="KW-1003">Cell membrane</keyword>
<dbReference type="STRING" id="1610493.RPIT_11710"/>
<evidence type="ECO:0000256" key="2">
    <source>
        <dbReference type="ARBA" id="ARBA00008017"/>
    </source>
</evidence>
<gene>
    <name evidence="7" type="ORF">RPIT_11710</name>
</gene>
<dbReference type="AlphaFoldDB" id="A0A1Q2CGY9"/>
<dbReference type="Gene3D" id="2.30.30.60">
    <property type="match status" value="1"/>
</dbReference>
<dbReference type="Pfam" id="PF00924">
    <property type="entry name" value="MS_channel_2nd"/>
    <property type="match status" value="1"/>
</dbReference>
<dbReference type="InterPro" id="IPR045275">
    <property type="entry name" value="MscS_archaea/bacteria_type"/>
</dbReference>
<name>A0A1Q2CGY9_9ACTN</name>
<dbReference type="InterPro" id="IPR006685">
    <property type="entry name" value="MscS_channel_2nd"/>
</dbReference>
<dbReference type="Pfam" id="PF21082">
    <property type="entry name" value="MS_channel_3rd"/>
    <property type="match status" value="1"/>
</dbReference>
<evidence type="ECO:0000313" key="8">
    <source>
        <dbReference type="Proteomes" id="UP000188324"/>
    </source>
</evidence>
<evidence type="ECO:0000256" key="5">
    <source>
        <dbReference type="ARBA" id="ARBA00022989"/>
    </source>
</evidence>
<keyword evidence="5" id="KW-1133">Transmembrane helix</keyword>
<dbReference type="SUPFAM" id="SSF82689">
    <property type="entry name" value="Mechanosensitive channel protein MscS (YggB), C-terminal domain"/>
    <property type="match status" value="1"/>
</dbReference>
<dbReference type="EMBL" id="CP019605">
    <property type="protein sequence ID" value="AQP45382.1"/>
    <property type="molecule type" value="Genomic_DNA"/>
</dbReference>
<proteinExistence type="inferred from homology"/>
<dbReference type="SUPFAM" id="SSF50182">
    <property type="entry name" value="Sm-like ribonucleoproteins"/>
    <property type="match status" value="1"/>
</dbReference>
<dbReference type="InterPro" id="IPR011066">
    <property type="entry name" value="MscS_channel_C_sf"/>
</dbReference>
<keyword evidence="6" id="KW-0472">Membrane</keyword>
<dbReference type="InterPro" id="IPR023408">
    <property type="entry name" value="MscS_beta-dom_sf"/>
</dbReference>
<accession>A0A1Q2CGY9</accession>
<dbReference type="RefSeq" id="WP_077343427.1">
    <property type="nucleotide sequence ID" value="NZ_CP019605.1"/>
</dbReference>
<sequence>MIDLPPITWQMVLTGLAVVLAGILVSYVARFLAARLLSLRDRSPSSVRVFSQVIQVVIIILTVAAAMTVVFPSVKPVDVLGGITIISLAAGIAFQTVLGNMFAGMVILARDRFRVGDQIRIFDHAGTVSEMGLSHTSLRTFDGRLVVIPNSALHSELVTVQTGYERVRSTVNVDLDDAVDLGKAREVALEAMKCIPSVLEDPAPDALLREIGTATVRMELRFWSGARQLETRTAQDAVIQSVVEAFRTHDVKSGDEVVTVKLVSGVPGAPQTPAG</sequence>
<organism evidence="7 8">
    <name type="scientific">Tessaracoccus flavus</name>
    <dbReference type="NCBI Taxonomy" id="1610493"/>
    <lineage>
        <taxon>Bacteria</taxon>
        <taxon>Bacillati</taxon>
        <taxon>Actinomycetota</taxon>
        <taxon>Actinomycetes</taxon>
        <taxon>Propionibacteriales</taxon>
        <taxon>Propionibacteriaceae</taxon>
        <taxon>Tessaracoccus</taxon>
    </lineage>
</organism>
<evidence type="ECO:0000256" key="3">
    <source>
        <dbReference type="ARBA" id="ARBA00022475"/>
    </source>
</evidence>